<evidence type="ECO:0000313" key="1">
    <source>
        <dbReference type="EMBL" id="MFD2536609.1"/>
    </source>
</evidence>
<dbReference type="Pfam" id="PF04255">
    <property type="entry name" value="DUF433"/>
    <property type="match status" value="1"/>
</dbReference>
<accession>A0ABW5JV53</accession>
<dbReference type="SUPFAM" id="SSF46689">
    <property type="entry name" value="Homeodomain-like"/>
    <property type="match status" value="1"/>
</dbReference>
<dbReference type="Gene3D" id="1.10.10.10">
    <property type="entry name" value="Winged helix-like DNA-binding domain superfamily/Winged helix DNA-binding domain"/>
    <property type="match status" value="1"/>
</dbReference>
<comment type="caution">
    <text evidence="1">The sequence shown here is derived from an EMBL/GenBank/DDBJ whole genome shotgun (WGS) entry which is preliminary data.</text>
</comment>
<reference evidence="2" key="1">
    <citation type="journal article" date="2019" name="Int. J. Syst. Evol. Microbiol.">
        <title>The Global Catalogue of Microorganisms (GCM) 10K type strain sequencing project: providing services to taxonomists for standard genome sequencing and annotation.</title>
        <authorList>
            <consortium name="The Broad Institute Genomics Platform"/>
            <consortium name="The Broad Institute Genome Sequencing Center for Infectious Disease"/>
            <person name="Wu L."/>
            <person name="Ma J."/>
        </authorList>
    </citation>
    <scope>NUCLEOTIDE SEQUENCE [LARGE SCALE GENOMIC DNA]</scope>
    <source>
        <strain evidence="2">KCTC 42903</strain>
    </source>
</reference>
<dbReference type="InterPro" id="IPR009057">
    <property type="entry name" value="Homeodomain-like_sf"/>
</dbReference>
<dbReference type="EMBL" id="JBHULK010000014">
    <property type="protein sequence ID" value="MFD2536609.1"/>
    <property type="molecule type" value="Genomic_DNA"/>
</dbReference>
<dbReference type="InterPro" id="IPR036388">
    <property type="entry name" value="WH-like_DNA-bd_sf"/>
</dbReference>
<sequence length="225" mass="26111">MKFENKAEIGTGIYTLPDLARILNLDYHKVQRLLNEYWDKRFAKEFSEKYSWTVGKSKAVSFHTLVEFYIFYQLKESGVSTQGILKAHKELSQIFNTPFPFAKSEILDGINCFGKKIVFEMNNDEIIDLDSTKQLNLKFIKNFMHKLEFDNNSLATRLYPLGKKNSVIVDPKHQFGQPTIQGTNLFPETIYNLYKKKESKKFIASSYDITLKQVNDAIDYCKTAA</sequence>
<protein>
    <submittedName>
        <fullName evidence="1">DUF433 domain-containing protein</fullName>
    </submittedName>
</protein>
<name>A0ABW5JV53_9FLAO</name>
<organism evidence="1 2">
    <name type="scientific">Gelatiniphilus marinus</name>
    <dbReference type="NCBI Taxonomy" id="1759464"/>
    <lineage>
        <taxon>Bacteria</taxon>
        <taxon>Pseudomonadati</taxon>
        <taxon>Bacteroidota</taxon>
        <taxon>Flavobacteriia</taxon>
        <taxon>Flavobacteriales</taxon>
        <taxon>Flavobacteriaceae</taxon>
        <taxon>Gelatiniphilus</taxon>
    </lineage>
</organism>
<evidence type="ECO:0000313" key="2">
    <source>
        <dbReference type="Proteomes" id="UP001597441"/>
    </source>
</evidence>
<dbReference type="Proteomes" id="UP001597441">
    <property type="component" value="Unassembled WGS sequence"/>
</dbReference>
<keyword evidence="2" id="KW-1185">Reference proteome</keyword>
<dbReference type="InterPro" id="IPR007367">
    <property type="entry name" value="DUF433"/>
</dbReference>
<gene>
    <name evidence="1" type="ORF">ACFSQS_15975</name>
</gene>
<dbReference type="RefSeq" id="WP_388021207.1">
    <property type="nucleotide sequence ID" value="NZ_JBHUDT010000013.1"/>
</dbReference>
<proteinExistence type="predicted"/>